<name>A0A108U8A0_9GAMM</name>
<dbReference type="GO" id="GO:0015074">
    <property type="term" value="P:DNA integration"/>
    <property type="evidence" value="ECO:0007669"/>
    <property type="project" value="UniProtKB-KW"/>
</dbReference>
<evidence type="ECO:0000313" key="6">
    <source>
        <dbReference type="EMBL" id="KWS04405.1"/>
    </source>
</evidence>
<dbReference type="AlphaFoldDB" id="A0A108U8A0"/>
<dbReference type="GO" id="GO:0003677">
    <property type="term" value="F:DNA binding"/>
    <property type="evidence" value="ECO:0007669"/>
    <property type="project" value="UniProtKB-KW"/>
</dbReference>
<feature type="domain" description="Tyr recombinase" evidence="5">
    <location>
        <begin position="210"/>
        <end position="426"/>
    </location>
</feature>
<evidence type="ECO:0000256" key="1">
    <source>
        <dbReference type="ARBA" id="ARBA00008857"/>
    </source>
</evidence>
<dbReference type="Gene3D" id="1.10.443.10">
    <property type="entry name" value="Intergrase catalytic core"/>
    <property type="match status" value="1"/>
</dbReference>
<keyword evidence="3" id="KW-0238">DNA-binding</keyword>
<dbReference type="OrthoDB" id="9784724at2"/>
<dbReference type="InterPro" id="IPR010998">
    <property type="entry name" value="Integrase_recombinase_N"/>
</dbReference>
<dbReference type="PANTHER" id="PTHR30349:SF64">
    <property type="entry name" value="PROPHAGE INTEGRASE INTD-RELATED"/>
    <property type="match status" value="1"/>
</dbReference>
<dbReference type="InterPro" id="IPR002104">
    <property type="entry name" value="Integrase_catalytic"/>
</dbReference>
<dbReference type="InterPro" id="IPR050090">
    <property type="entry name" value="Tyrosine_recombinase_XerCD"/>
</dbReference>
<keyword evidence="7" id="KW-1185">Reference proteome</keyword>
<sequence>MSDTTKTATRTQGPLLIELVEGRNVSFKNVTFSDEASFTRFEILFRRLNRKPRQRRTAHEARTAAPLPLGTPARSISIEIKDFLEDMRRSNLAPRSVAIYGQSLAALKHLHGDTLASAVERDHIRQLWDLMLWAPKNCFTDPRYAGKSAEELAHLGRLERARPAATATMVKHHTILCRFFNSLKKAHAISMSPMDGFKKPKLELANEHRKRPRWLTNDELQRIFNPETFTPWAKHHPHRWWAPMIGLYTGARVGEVAQMKVSDVECINGRWFFAIRKTVDSDLANSSGAISRQTLKGKSSERNIPIAQPLIDAGFLVYLQDLKDANCTRLFPHLTAGRNKKTGQTNALYSQGLVQQFRKYMKALGFDRDCRFHAFRRTLVSVLSAKGVRDRNIALLTGHAMRDQSQVIDHHYRGEVPEETIRRQVIALSKYRPSVVLPVYKKGQFDEQLKDKSRHHP</sequence>
<dbReference type="RefSeq" id="WP_082723548.1">
    <property type="nucleotide sequence ID" value="NZ_JAJA02000001.1"/>
</dbReference>
<dbReference type="PROSITE" id="PS51898">
    <property type="entry name" value="TYR_RECOMBINASE"/>
    <property type="match status" value="1"/>
</dbReference>
<comment type="caution">
    <text evidence="6">The sequence shown here is derived from an EMBL/GenBank/DDBJ whole genome shotgun (WGS) entry which is preliminary data.</text>
</comment>
<dbReference type="Proteomes" id="UP000023435">
    <property type="component" value="Unassembled WGS sequence"/>
</dbReference>
<proteinExistence type="inferred from homology"/>
<dbReference type="CDD" id="cd01184">
    <property type="entry name" value="INT_C_like_1"/>
    <property type="match status" value="1"/>
</dbReference>
<reference evidence="6 7" key="1">
    <citation type="journal article" date="2014" name="Genome Announc.">
        <title>Draft Genome Sequence of Lysobacter capsici AZ78, a Bacterium Antagonistic to Plant-Pathogenic Oomycetes.</title>
        <authorList>
            <person name="Puopolo G."/>
            <person name="Sonego P."/>
            <person name="Engelen K."/>
            <person name="Pertot I."/>
        </authorList>
    </citation>
    <scope>NUCLEOTIDE SEQUENCE [LARGE SCALE GENOMIC DNA]</scope>
    <source>
        <strain evidence="6 7">AZ78</strain>
    </source>
</reference>
<dbReference type="Gene3D" id="1.10.150.130">
    <property type="match status" value="1"/>
</dbReference>
<evidence type="ECO:0000256" key="2">
    <source>
        <dbReference type="ARBA" id="ARBA00022908"/>
    </source>
</evidence>
<evidence type="ECO:0000256" key="3">
    <source>
        <dbReference type="ARBA" id="ARBA00023125"/>
    </source>
</evidence>
<dbReference type="PANTHER" id="PTHR30349">
    <property type="entry name" value="PHAGE INTEGRASE-RELATED"/>
    <property type="match status" value="1"/>
</dbReference>
<dbReference type="InterPro" id="IPR013762">
    <property type="entry name" value="Integrase-like_cat_sf"/>
</dbReference>
<dbReference type="Pfam" id="PF00589">
    <property type="entry name" value="Phage_integrase"/>
    <property type="match status" value="1"/>
</dbReference>
<accession>A0A108U8A0</accession>
<gene>
    <name evidence="6" type="ORF">AZ78_1954</name>
</gene>
<evidence type="ECO:0000313" key="7">
    <source>
        <dbReference type="Proteomes" id="UP000023435"/>
    </source>
</evidence>
<dbReference type="GO" id="GO:0006310">
    <property type="term" value="P:DNA recombination"/>
    <property type="evidence" value="ECO:0007669"/>
    <property type="project" value="UniProtKB-KW"/>
</dbReference>
<evidence type="ECO:0000259" key="5">
    <source>
        <dbReference type="PROSITE" id="PS51898"/>
    </source>
</evidence>
<dbReference type="SUPFAM" id="SSF56349">
    <property type="entry name" value="DNA breaking-rejoining enzymes"/>
    <property type="match status" value="1"/>
</dbReference>
<organism evidence="6 7">
    <name type="scientific">Lysobacter capsici AZ78</name>
    <dbReference type="NCBI Taxonomy" id="1444315"/>
    <lineage>
        <taxon>Bacteria</taxon>
        <taxon>Pseudomonadati</taxon>
        <taxon>Pseudomonadota</taxon>
        <taxon>Gammaproteobacteria</taxon>
        <taxon>Lysobacterales</taxon>
        <taxon>Lysobacteraceae</taxon>
        <taxon>Lysobacter</taxon>
    </lineage>
</organism>
<keyword evidence="4" id="KW-0233">DNA recombination</keyword>
<protein>
    <submittedName>
        <fullName evidence="6">Integrase</fullName>
    </submittedName>
</protein>
<comment type="similarity">
    <text evidence="1">Belongs to the 'phage' integrase family.</text>
</comment>
<dbReference type="InterPro" id="IPR011010">
    <property type="entry name" value="DNA_brk_join_enz"/>
</dbReference>
<keyword evidence="2" id="KW-0229">DNA integration</keyword>
<dbReference type="EMBL" id="JAJA02000001">
    <property type="protein sequence ID" value="KWS04405.1"/>
    <property type="molecule type" value="Genomic_DNA"/>
</dbReference>
<evidence type="ECO:0000256" key="4">
    <source>
        <dbReference type="ARBA" id="ARBA00023172"/>
    </source>
</evidence>